<evidence type="ECO:0000313" key="2">
    <source>
        <dbReference type="Proteomes" id="UP001302368"/>
    </source>
</evidence>
<protein>
    <submittedName>
        <fullName evidence="1">Uncharacterized protein</fullName>
    </submittedName>
</protein>
<reference evidence="1 2" key="1">
    <citation type="submission" date="2023-10" db="EMBL/GenBank/DDBJ databases">
        <title>Genome sequencing of the isolated polysaccharide-producing bacterium Kosakonia sacchari KS2022.</title>
        <authorList>
            <person name="Yi X."/>
        </authorList>
    </citation>
    <scope>NUCLEOTIDE SEQUENCE [LARGE SCALE GENOMIC DNA]</scope>
    <source>
        <strain evidence="1 2">KS2022</strain>
    </source>
</reference>
<proteinExistence type="predicted"/>
<accession>A0ABZ0MU42</accession>
<gene>
    <name evidence="1" type="ORF">Q8Y70_08250</name>
</gene>
<evidence type="ECO:0000313" key="1">
    <source>
        <dbReference type="EMBL" id="WOZ79030.1"/>
    </source>
</evidence>
<dbReference type="EMBL" id="CP137744">
    <property type="protein sequence ID" value="WOZ79030.1"/>
    <property type="molecule type" value="Genomic_DNA"/>
</dbReference>
<dbReference type="RefSeq" id="WP_318987405.1">
    <property type="nucleotide sequence ID" value="NZ_CP137744.1"/>
</dbReference>
<sequence length="154" mass="17326">MPQGKKTEAVYRRVNASLLRYDNVLRTRFYQHLIYSGFTKRFLAPELTQRCAGNSRPFQAVNEILMEPRNNADEKRCAVSSLRKSLPGDGKSHLRIAITKHSSCLAGYIPAVVNAGIRADEVTLSGFIFKGKHRGAGSMSRILRRNHPGLDTRR</sequence>
<keyword evidence="2" id="KW-1185">Reference proteome</keyword>
<organism evidence="1 2">
    <name type="scientific">Kosakonia sacchari</name>
    <dbReference type="NCBI Taxonomy" id="1158459"/>
    <lineage>
        <taxon>Bacteria</taxon>
        <taxon>Pseudomonadati</taxon>
        <taxon>Pseudomonadota</taxon>
        <taxon>Gammaproteobacteria</taxon>
        <taxon>Enterobacterales</taxon>
        <taxon>Enterobacteriaceae</taxon>
        <taxon>Kosakonia</taxon>
    </lineage>
</organism>
<dbReference type="Proteomes" id="UP001302368">
    <property type="component" value="Chromosome"/>
</dbReference>
<name>A0ABZ0MU42_9ENTR</name>